<organism evidence="1 2">
    <name type="scientific">Tetracentron sinense</name>
    <name type="common">Spur-leaf</name>
    <dbReference type="NCBI Taxonomy" id="13715"/>
    <lineage>
        <taxon>Eukaryota</taxon>
        <taxon>Viridiplantae</taxon>
        <taxon>Streptophyta</taxon>
        <taxon>Embryophyta</taxon>
        <taxon>Tracheophyta</taxon>
        <taxon>Spermatophyta</taxon>
        <taxon>Magnoliopsida</taxon>
        <taxon>Trochodendrales</taxon>
        <taxon>Trochodendraceae</taxon>
        <taxon>Tetracentron</taxon>
    </lineage>
</organism>
<protein>
    <submittedName>
        <fullName evidence="1">Uncharacterized protein</fullName>
    </submittedName>
</protein>
<comment type="caution">
    <text evidence="1">The sequence shown here is derived from an EMBL/GenBank/DDBJ whole genome shotgun (WGS) entry which is preliminary data.</text>
</comment>
<gene>
    <name evidence="1" type="ORF">HHK36_027458</name>
</gene>
<dbReference type="Proteomes" id="UP000655225">
    <property type="component" value="Unassembled WGS sequence"/>
</dbReference>
<accession>A0A835D1L0</accession>
<sequence>MKVCMLRDAQHVEEVCSLSLESKVNESKATVKFQLNKVLYKGVRVLLWGTVAWMRSKSSRMFRSVLIPWSHFWKRTGKMFQVHAYLKSTLASIIEYFELVFSSVV</sequence>
<dbReference type="EMBL" id="JABCRI010000021">
    <property type="protein sequence ID" value="KAF8379990.1"/>
    <property type="molecule type" value="Genomic_DNA"/>
</dbReference>
<proteinExistence type="predicted"/>
<dbReference type="AlphaFoldDB" id="A0A835D1L0"/>
<reference evidence="1 2" key="1">
    <citation type="submission" date="2020-04" db="EMBL/GenBank/DDBJ databases">
        <title>Plant Genome Project.</title>
        <authorList>
            <person name="Zhang R.-G."/>
        </authorList>
    </citation>
    <scope>NUCLEOTIDE SEQUENCE [LARGE SCALE GENOMIC DNA]</scope>
    <source>
        <strain evidence="1">YNK0</strain>
        <tissue evidence="1">Leaf</tissue>
    </source>
</reference>
<name>A0A835D1L0_TETSI</name>
<evidence type="ECO:0000313" key="2">
    <source>
        <dbReference type="Proteomes" id="UP000655225"/>
    </source>
</evidence>
<evidence type="ECO:0000313" key="1">
    <source>
        <dbReference type="EMBL" id="KAF8379990.1"/>
    </source>
</evidence>
<keyword evidence="2" id="KW-1185">Reference proteome</keyword>